<feature type="transmembrane region" description="Helical" evidence="7">
    <location>
        <begin position="301"/>
        <end position="318"/>
    </location>
</feature>
<dbReference type="PANTHER" id="PTHR21624">
    <property type="entry name" value="STEROL DESATURASE-RELATED PROTEIN"/>
    <property type="match status" value="1"/>
</dbReference>
<dbReference type="GO" id="GO:0006643">
    <property type="term" value="P:membrane lipid metabolic process"/>
    <property type="evidence" value="ECO:0007669"/>
    <property type="project" value="TreeGrafter"/>
</dbReference>
<feature type="transmembrane region" description="Helical" evidence="7">
    <location>
        <begin position="46"/>
        <end position="64"/>
    </location>
</feature>
<sequence>MNLLLYAVPMFFLAMGLELVYGLVIKKNTFRINDTINSLSMGTLSSLQGLVILGFSASIFELIVRKYQLTQLPDNETWVWVSCFVLYDLAYYWKHRLGHEVALFWGSHVSHHQSEDYNLGTALRQTSIDFHGFLFYIPFFAVGYPTEVLFTVASLNLIYQFFVHTEHVPKLGPIEWVFVTPSNHRAHHARNKIYVDRNYGGVFIIWDRIFGSYQEELDDEKAVFGLRKPLNSWNPVWANIHVYWRLIQDVMKVPGISNKIKICFKPPGWQPEEMESACTLQQPEVDLSSRFNPEISSFSKFYTFAQFIFTVALSLYVMVNVGSIDYSVTVASVAFLTYSFYVHGACMEGRSNALLLETCRLVMLTIGLLLVDFNATLTSILLVNAGVSIVTLLTVGRSQLATPEAAAIQSA</sequence>
<dbReference type="InterPro" id="IPR006694">
    <property type="entry name" value="Fatty_acid_hydroxylase"/>
</dbReference>
<evidence type="ECO:0000313" key="10">
    <source>
        <dbReference type="Proteomes" id="UP000218327"/>
    </source>
</evidence>
<feature type="transmembrane region" description="Helical" evidence="7">
    <location>
        <begin position="133"/>
        <end position="159"/>
    </location>
</feature>
<dbReference type="GO" id="GO:0012505">
    <property type="term" value="C:endomembrane system"/>
    <property type="evidence" value="ECO:0007669"/>
    <property type="project" value="UniProtKB-SubCell"/>
</dbReference>
<name>A0A2A5B8C5_9GAMM</name>
<evidence type="ECO:0000256" key="2">
    <source>
        <dbReference type="ARBA" id="ARBA00022692"/>
    </source>
</evidence>
<evidence type="ECO:0000256" key="3">
    <source>
        <dbReference type="ARBA" id="ARBA00022989"/>
    </source>
</evidence>
<feature type="domain" description="Fatty acid hydroxylase" evidence="8">
    <location>
        <begin position="80"/>
        <end position="212"/>
    </location>
</feature>
<evidence type="ECO:0000256" key="7">
    <source>
        <dbReference type="SAM" id="Phobius"/>
    </source>
</evidence>
<keyword evidence="3 7" id="KW-1133">Transmembrane helix</keyword>
<protein>
    <recommendedName>
        <fullName evidence="8">Fatty acid hydroxylase domain-containing protein</fullName>
    </recommendedName>
</protein>
<dbReference type="PANTHER" id="PTHR21624:SF1">
    <property type="entry name" value="ALKYLGLYCEROL MONOOXYGENASE"/>
    <property type="match status" value="1"/>
</dbReference>
<organism evidence="9 10">
    <name type="scientific">SAR86 cluster bacterium</name>
    <dbReference type="NCBI Taxonomy" id="2030880"/>
    <lineage>
        <taxon>Bacteria</taxon>
        <taxon>Pseudomonadati</taxon>
        <taxon>Pseudomonadota</taxon>
        <taxon>Gammaproteobacteria</taxon>
        <taxon>SAR86 cluster</taxon>
    </lineage>
</organism>
<evidence type="ECO:0000313" key="9">
    <source>
        <dbReference type="EMBL" id="PCJ27803.1"/>
    </source>
</evidence>
<evidence type="ECO:0000256" key="1">
    <source>
        <dbReference type="ARBA" id="ARBA00004127"/>
    </source>
</evidence>
<gene>
    <name evidence="9" type="ORF">COA96_02835</name>
</gene>
<dbReference type="Proteomes" id="UP000218327">
    <property type="component" value="Unassembled WGS sequence"/>
</dbReference>
<dbReference type="Pfam" id="PF04116">
    <property type="entry name" value="FA_hydroxylase"/>
    <property type="match status" value="1"/>
</dbReference>
<comment type="caution">
    <text evidence="9">The sequence shown here is derived from an EMBL/GenBank/DDBJ whole genome shotgun (WGS) entry which is preliminary data.</text>
</comment>
<evidence type="ECO:0000256" key="5">
    <source>
        <dbReference type="ARBA" id="ARBA00023098"/>
    </source>
</evidence>
<dbReference type="GO" id="GO:0005506">
    <property type="term" value="F:iron ion binding"/>
    <property type="evidence" value="ECO:0007669"/>
    <property type="project" value="InterPro"/>
</dbReference>
<keyword evidence="2 7" id="KW-0812">Transmembrane</keyword>
<dbReference type="GO" id="GO:0050479">
    <property type="term" value="F:glyceryl-ether monooxygenase activity"/>
    <property type="evidence" value="ECO:0007669"/>
    <property type="project" value="TreeGrafter"/>
</dbReference>
<comment type="subcellular location">
    <subcellularLocation>
        <location evidence="1">Endomembrane system</location>
        <topology evidence="1">Multi-pass membrane protein</topology>
    </subcellularLocation>
</comment>
<reference evidence="10" key="1">
    <citation type="submission" date="2017-08" db="EMBL/GenBank/DDBJ databases">
        <title>A dynamic microbial community with high functional redundancy inhabits the cold, oxic subseafloor aquifer.</title>
        <authorList>
            <person name="Tully B.J."/>
            <person name="Wheat C.G."/>
            <person name="Glazer B.T."/>
            <person name="Huber J.A."/>
        </authorList>
    </citation>
    <scope>NUCLEOTIDE SEQUENCE [LARGE SCALE GENOMIC DNA]</scope>
</reference>
<dbReference type="GO" id="GO:0016020">
    <property type="term" value="C:membrane"/>
    <property type="evidence" value="ECO:0007669"/>
    <property type="project" value="GOC"/>
</dbReference>
<feature type="transmembrane region" description="Helical" evidence="7">
    <location>
        <begin position="324"/>
        <end position="341"/>
    </location>
</feature>
<accession>A0A2A5B8C5</accession>
<dbReference type="EMBL" id="NVVJ01000005">
    <property type="protein sequence ID" value="PCJ27803.1"/>
    <property type="molecule type" value="Genomic_DNA"/>
</dbReference>
<keyword evidence="4" id="KW-0560">Oxidoreductase</keyword>
<keyword evidence="5" id="KW-0443">Lipid metabolism</keyword>
<keyword evidence="6 7" id="KW-0472">Membrane</keyword>
<evidence type="ECO:0000259" key="8">
    <source>
        <dbReference type="Pfam" id="PF04116"/>
    </source>
</evidence>
<dbReference type="AlphaFoldDB" id="A0A2A5B8C5"/>
<dbReference type="GO" id="GO:0008610">
    <property type="term" value="P:lipid biosynthetic process"/>
    <property type="evidence" value="ECO:0007669"/>
    <property type="project" value="InterPro"/>
</dbReference>
<proteinExistence type="predicted"/>
<dbReference type="InterPro" id="IPR051689">
    <property type="entry name" value="Sterol_desaturase/TMEM195"/>
</dbReference>
<evidence type="ECO:0000256" key="6">
    <source>
        <dbReference type="ARBA" id="ARBA00023136"/>
    </source>
</evidence>
<evidence type="ECO:0000256" key="4">
    <source>
        <dbReference type="ARBA" id="ARBA00023002"/>
    </source>
</evidence>